<feature type="transmembrane region" description="Helical" evidence="1">
    <location>
        <begin position="22"/>
        <end position="40"/>
    </location>
</feature>
<evidence type="ECO:0000313" key="2">
    <source>
        <dbReference type="EMBL" id="WHS68257.1"/>
    </source>
</evidence>
<dbReference type="Proteomes" id="UP001223176">
    <property type="component" value="Segment"/>
</dbReference>
<keyword evidence="3" id="KW-1185">Reference proteome</keyword>
<reference evidence="2" key="1">
    <citation type="submission" date="2023-04" db="EMBL/GenBank/DDBJ databases">
        <title>Isolation and Characterization of Novel Plasmid-specific Phages Infecting Bacteria Carrying Diverse Conjugative Plasmids.</title>
        <authorList>
            <person name="Parra B."/>
            <person name="Cockx B."/>
            <person name="Lutz V.T."/>
            <person name="Bronsted L."/>
            <person name="Smets B.F."/>
            <person name="Dechesne A."/>
        </authorList>
    </citation>
    <scope>NUCLEOTIDE SEQUENCE</scope>
</reference>
<keyword evidence="1" id="KW-1133">Transmembrane helix</keyword>
<sequence length="41" mass="4622">MNKNKYTVEYGDVDIHEGTTKFWLTFACGIVAACVFASLFM</sequence>
<keyword evidence="1" id="KW-0812">Transmembrane</keyword>
<dbReference type="EMBL" id="OQ829281">
    <property type="protein sequence ID" value="WHS68257.1"/>
    <property type="molecule type" value="Genomic_DNA"/>
</dbReference>
<organism evidence="2 3">
    <name type="scientific">phage PKM.Lu.22.1</name>
    <dbReference type="NCBI Taxonomy" id="3049197"/>
    <lineage>
        <taxon>Viruses</taxon>
        <taxon>Duplodnaviria</taxon>
        <taxon>Heunggongvirae</taxon>
        <taxon>Uroviricota</taxon>
        <taxon>Caudoviricetes</taxon>
        <taxon>Grimontviridae</taxon>
    </lineage>
</organism>
<evidence type="ECO:0000256" key="1">
    <source>
        <dbReference type="SAM" id="Phobius"/>
    </source>
</evidence>
<keyword evidence="1" id="KW-0472">Membrane</keyword>
<accession>A0AAF0KYP4</accession>
<name>A0AAF0KYP4_9CAUD</name>
<evidence type="ECO:0000313" key="3">
    <source>
        <dbReference type="Proteomes" id="UP001223176"/>
    </source>
</evidence>
<protein>
    <submittedName>
        <fullName evidence="2">Uncharacterized protein</fullName>
    </submittedName>
</protein>
<proteinExistence type="predicted"/>